<reference evidence="2" key="1">
    <citation type="submission" date="2023-06" db="EMBL/GenBank/DDBJ databases">
        <title>Genomic analysis of the entomopathogenic nematode Steinernema hermaphroditum.</title>
        <authorList>
            <person name="Schwarz E.M."/>
            <person name="Heppert J.K."/>
            <person name="Baniya A."/>
            <person name="Schwartz H.T."/>
            <person name="Tan C.-H."/>
            <person name="Antoshechkin I."/>
            <person name="Sternberg P.W."/>
            <person name="Goodrich-Blair H."/>
            <person name="Dillman A.R."/>
        </authorList>
    </citation>
    <scope>NUCLEOTIDE SEQUENCE</scope>
    <source>
        <strain evidence="2">PS9179</strain>
        <tissue evidence="2">Whole animal</tissue>
    </source>
</reference>
<keyword evidence="3" id="KW-1185">Reference proteome</keyword>
<organism evidence="2 3">
    <name type="scientific">Steinernema hermaphroditum</name>
    <dbReference type="NCBI Taxonomy" id="289476"/>
    <lineage>
        <taxon>Eukaryota</taxon>
        <taxon>Metazoa</taxon>
        <taxon>Ecdysozoa</taxon>
        <taxon>Nematoda</taxon>
        <taxon>Chromadorea</taxon>
        <taxon>Rhabditida</taxon>
        <taxon>Tylenchina</taxon>
        <taxon>Panagrolaimomorpha</taxon>
        <taxon>Strongyloidoidea</taxon>
        <taxon>Steinernematidae</taxon>
        <taxon>Steinernema</taxon>
    </lineage>
</organism>
<comment type="caution">
    <text evidence="2">The sequence shown here is derived from an EMBL/GenBank/DDBJ whole genome shotgun (WGS) entry which is preliminary data.</text>
</comment>
<evidence type="ECO:0000313" key="3">
    <source>
        <dbReference type="Proteomes" id="UP001175271"/>
    </source>
</evidence>
<protein>
    <submittedName>
        <fullName evidence="2">Uncharacterized protein</fullName>
    </submittedName>
</protein>
<accession>A0AA39I7I0</accession>
<evidence type="ECO:0000256" key="1">
    <source>
        <dbReference type="SAM" id="MobiDB-lite"/>
    </source>
</evidence>
<evidence type="ECO:0000313" key="2">
    <source>
        <dbReference type="EMBL" id="KAK0417882.1"/>
    </source>
</evidence>
<name>A0AA39I7I0_9BILA</name>
<feature type="region of interest" description="Disordered" evidence="1">
    <location>
        <begin position="1"/>
        <end position="23"/>
    </location>
</feature>
<gene>
    <name evidence="2" type="ORF">QR680_013257</name>
</gene>
<dbReference type="AlphaFoldDB" id="A0AA39I7I0"/>
<dbReference type="Proteomes" id="UP001175271">
    <property type="component" value="Unassembled WGS sequence"/>
</dbReference>
<dbReference type="EMBL" id="JAUCMV010000002">
    <property type="protein sequence ID" value="KAK0417882.1"/>
    <property type="molecule type" value="Genomic_DNA"/>
</dbReference>
<sequence length="218" mass="24546">MQIPSTRRLEVVGLDSPPSTPSSDAVAMRHPLLFSAFLCAMTASYPYGRNFFGGAPLGPWPFASFGPLPGFPGMGPIRFSGWTRRPYALNGADVARIVEIVEAMNVSTSDYDELMDAAYRWNFTQVYDFMYTRAMQLAPKLRSQALRLIEQYGPPLSFIDALSALTVEQKAHVEELVRSRNQREIDRVTRGLVASIPYEDQHQARKFESMLHYVFGDL</sequence>
<proteinExistence type="predicted"/>